<dbReference type="Proteomes" id="UP000789901">
    <property type="component" value="Unassembled WGS sequence"/>
</dbReference>
<keyword evidence="2" id="KW-1185">Reference proteome</keyword>
<name>A0ABN7V4K5_GIGMA</name>
<sequence length="77" mass="9032">KAKQQKTAIAKAAIALGKLIREVKRNRISAKCLLVEVWNNQIRHINYLAETKVNKFPHSREDLEGWLTEAYTWRKRS</sequence>
<reference evidence="1 2" key="1">
    <citation type="submission" date="2021-06" db="EMBL/GenBank/DDBJ databases">
        <authorList>
            <person name="Kallberg Y."/>
            <person name="Tangrot J."/>
            <person name="Rosling A."/>
        </authorList>
    </citation>
    <scope>NUCLEOTIDE SEQUENCE [LARGE SCALE GENOMIC DNA]</scope>
    <source>
        <strain evidence="1 2">120-4 pot B 10/14</strain>
    </source>
</reference>
<evidence type="ECO:0000313" key="1">
    <source>
        <dbReference type="EMBL" id="CAG8730102.1"/>
    </source>
</evidence>
<gene>
    <name evidence="1" type="ORF">GMARGA_LOCUS14316</name>
</gene>
<dbReference type="EMBL" id="CAJVQB010009434">
    <property type="protein sequence ID" value="CAG8730102.1"/>
    <property type="molecule type" value="Genomic_DNA"/>
</dbReference>
<evidence type="ECO:0000313" key="2">
    <source>
        <dbReference type="Proteomes" id="UP000789901"/>
    </source>
</evidence>
<comment type="caution">
    <text evidence="1">The sequence shown here is derived from an EMBL/GenBank/DDBJ whole genome shotgun (WGS) entry which is preliminary data.</text>
</comment>
<accession>A0ABN7V4K5</accession>
<organism evidence="1 2">
    <name type="scientific">Gigaspora margarita</name>
    <dbReference type="NCBI Taxonomy" id="4874"/>
    <lineage>
        <taxon>Eukaryota</taxon>
        <taxon>Fungi</taxon>
        <taxon>Fungi incertae sedis</taxon>
        <taxon>Mucoromycota</taxon>
        <taxon>Glomeromycotina</taxon>
        <taxon>Glomeromycetes</taxon>
        <taxon>Diversisporales</taxon>
        <taxon>Gigasporaceae</taxon>
        <taxon>Gigaspora</taxon>
    </lineage>
</organism>
<protein>
    <submittedName>
        <fullName evidence="1">14071_t:CDS:1</fullName>
    </submittedName>
</protein>
<proteinExistence type="predicted"/>
<feature type="non-terminal residue" evidence="1">
    <location>
        <position position="1"/>
    </location>
</feature>